<dbReference type="PANTHER" id="PTHR43537">
    <property type="entry name" value="TRANSCRIPTIONAL REGULATOR, GNTR FAMILY"/>
    <property type="match status" value="1"/>
</dbReference>
<dbReference type="InterPro" id="IPR036388">
    <property type="entry name" value="WH-like_DNA-bd_sf"/>
</dbReference>
<dbReference type="CDD" id="cd07377">
    <property type="entry name" value="WHTH_GntR"/>
    <property type="match status" value="1"/>
</dbReference>
<dbReference type="InterPro" id="IPR011711">
    <property type="entry name" value="GntR_C"/>
</dbReference>
<dbReference type="EMBL" id="CP013652">
    <property type="protein sequence ID" value="ALS23672.1"/>
    <property type="molecule type" value="Genomic_DNA"/>
</dbReference>
<sequence>MAEFELAFFPVGENKAFLEIANQIRDHIEKGALKVGNRLPSERELAEKFQTSRATVREALRALEIIGVIESHVGQGTFVKNANFSSMDGLFAEISKQTSPSEVFEVRMAFEPYLAHLAALRATQEDLQQLKQNMDQLNQAIEDADIRQFEQLDGQFHHMIAVSSKNSFLLYIMNIVNNVRSEKLWGTLKEKSLNPERMKTYSAQHFEIYQAISERDARRAEIVALEHLKTVRSNMLEQ</sequence>
<organism evidence="4 5">
    <name type="scientific">Paenibacillus naphthalenovorans</name>
    <dbReference type="NCBI Taxonomy" id="162209"/>
    <lineage>
        <taxon>Bacteria</taxon>
        <taxon>Bacillati</taxon>
        <taxon>Bacillota</taxon>
        <taxon>Bacilli</taxon>
        <taxon>Bacillales</taxon>
        <taxon>Paenibacillaceae</taxon>
        <taxon>Paenibacillus</taxon>
    </lineage>
</organism>
<accession>A0A0U2UBT0</accession>
<proteinExistence type="predicted"/>
<protein>
    <submittedName>
        <fullName evidence="4">DNA-binding transcriptional repressor LldR</fullName>
    </submittedName>
</protein>
<reference evidence="5" key="1">
    <citation type="submission" date="2015-12" db="EMBL/GenBank/DDBJ databases">
        <title>Complete genome sequences of two moderately thermophilic Paenibacillus species.</title>
        <authorList>
            <person name="Butler R.III."/>
            <person name="Wang J."/>
            <person name="Stark B.C."/>
            <person name="Pombert J.-F."/>
        </authorList>
    </citation>
    <scope>NUCLEOTIDE SEQUENCE [LARGE SCALE GENOMIC DNA]</scope>
    <source>
        <strain evidence="5">32O-Y</strain>
    </source>
</reference>
<evidence type="ECO:0000256" key="2">
    <source>
        <dbReference type="ARBA" id="ARBA00023125"/>
    </source>
</evidence>
<dbReference type="InterPro" id="IPR008920">
    <property type="entry name" value="TF_FadR/GntR_C"/>
</dbReference>
<dbReference type="KEGG" id="pnp:IJ22_33110"/>
<dbReference type="SUPFAM" id="SSF46785">
    <property type="entry name" value="Winged helix' DNA-binding domain"/>
    <property type="match status" value="1"/>
</dbReference>
<dbReference type="Gene3D" id="1.20.120.530">
    <property type="entry name" value="GntR ligand-binding domain-like"/>
    <property type="match status" value="1"/>
</dbReference>
<dbReference type="SMART" id="SM00345">
    <property type="entry name" value="HTH_GNTR"/>
    <property type="match status" value="1"/>
</dbReference>
<dbReference type="STRING" id="162209.IJ22_33110"/>
<keyword evidence="5" id="KW-1185">Reference proteome</keyword>
<gene>
    <name evidence="4" type="ORF">IJ22_33110</name>
</gene>
<keyword evidence="3" id="KW-0804">Transcription</keyword>
<dbReference type="PANTHER" id="PTHR43537:SF5">
    <property type="entry name" value="UXU OPERON TRANSCRIPTIONAL REGULATOR"/>
    <property type="match status" value="1"/>
</dbReference>
<dbReference type="SMART" id="SM00895">
    <property type="entry name" value="FCD"/>
    <property type="match status" value="1"/>
</dbReference>
<dbReference type="AlphaFoldDB" id="A0A0U2UBT0"/>
<keyword evidence="2 4" id="KW-0238">DNA-binding</keyword>
<evidence type="ECO:0000313" key="5">
    <source>
        <dbReference type="Proteomes" id="UP000061660"/>
    </source>
</evidence>
<dbReference type="Pfam" id="PF07729">
    <property type="entry name" value="FCD"/>
    <property type="match status" value="1"/>
</dbReference>
<evidence type="ECO:0000256" key="1">
    <source>
        <dbReference type="ARBA" id="ARBA00023015"/>
    </source>
</evidence>
<evidence type="ECO:0000256" key="3">
    <source>
        <dbReference type="ARBA" id="ARBA00023163"/>
    </source>
</evidence>
<dbReference type="OrthoDB" id="9799482at2"/>
<dbReference type="GO" id="GO:0003677">
    <property type="term" value="F:DNA binding"/>
    <property type="evidence" value="ECO:0007669"/>
    <property type="project" value="UniProtKB-KW"/>
</dbReference>
<keyword evidence="1" id="KW-0805">Transcription regulation</keyword>
<evidence type="ECO:0000313" key="4">
    <source>
        <dbReference type="EMBL" id="ALS23672.1"/>
    </source>
</evidence>
<dbReference type="Pfam" id="PF00392">
    <property type="entry name" value="GntR"/>
    <property type="match status" value="1"/>
</dbReference>
<dbReference type="Gene3D" id="1.10.10.10">
    <property type="entry name" value="Winged helix-like DNA-binding domain superfamily/Winged helix DNA-binding domain"/>
    <property type="match status" value="1"/>
</dbReference>
<dbReference type="PRINTS" id="PR00035">
    <property type="entry name" value="HTHGNTR"/>
</dbReference>
<dbReference type="PROSITE" id="PS50949">
    <property type="entry name" value="HTH_GNTR"/>
    <property type="match status" value="1"/>
</dbReference>
<dbReference type="RefSeq" id="WP_054817433.1">
    <property type="nucleotide sequence ID" value="NZ_BJCS01000010.1"/>
</dbReference>
<reference evidence="4 5" key="2">
    <citation type="journal article" date="2016" name="Genome Announc.">
        <title>Complete Genome Sequences of Two Interactive Moderate Thermophiles, Paenibacillus napthalenovorans 32O-Y and Paenibacillus sp. 32O-W.</title>
        <authorList>
            <person name="Butler R.R.III."/>
            <person name="Wang J."/>
            <person name="Stark B.C."/>
            <person name="Pombert J.F."/>
        </authorList>
    </citation>
    <scope>NUCLEOTIDE SEQUENCE [LARGE SCALE GENOMIC DNA]</scope>
    <source>
        <strain evidence="4 5">32O-Y</strain>
    </source>
</reference>
<dbReference type="Proteomes" id="UP000061660">
    <property type="component" value="Chromosome"/>
</dbReference>
<dbReference type="SUPFAM" id="SSF48008">
    <property type="entry name" value="GntR ligand-binding domain-like"/>
    <property type="match status" value="1"/>
</dbReference>
<dbReference type="PATRIC" id="fig|162209.4.peg.3542"/>
<dbReference type="InterPro" id="IPR000524">
    <property type="entry name" value="Tscrpt_reg_HTH_GntR"/>
</dbReference>
<dbReference type="InterPro" id="IPR036390">
    <property type="entry name" value="WH_DNA-bd_sf"/>
</dbReference>
<name>A0A0U2UBT0_9BACL</name>
<dbReference type="GO" id="GO:0003700">
    <property type="term" value="F:DNA-binding transcription factor activity"/>
    <property type="evidence" value="ECO:0007669"/>
    <property type="project" value="InterPro"/>
</dbReference>